<dbReference type="Proteomes" id="UP000762676">
    <property type="component" value="Unassembled WGS sequence"/>
</dbReference>
<evidence type="ECO:0000313" key="1">
    <source>
        <dbReference type="EMBL" id="GFR92217.1"/>
    </source>
</evidence>
<comment type="caution">
    <text evidence="1">The sequence shown here is derived from an EMBL/GenBank/DDBJ whole genome shotgun (WGS) entry which is preliminary data.</text>
</comment>
<dbReference type="EMBL" id="BMAT01001772">
    <property type="protein sequence ID" value="GFR92217.1"/>
    <property type="molecule type" value="Genomic_DNA"/>
</dbReference>
<evidence type="ECO:0008006" key="3">
    <source>
        <dbReference type="Google" id="ProtNLM"/>
    </source>
</evidence>
<name>A0AAV4H201_9GAST</name>
<reference evidence="1 2" key="1">
    <citation type="journal article" date="2021" name="Elife">
        <title>Chloroplast acquisition without the gene transfer in kleptoplastic sea slugs, Plakobranchus ocellatus.</title>
        <authorList>
            <person name="Maeda T."/>
            <person name="Takahashi S."/>
            <person name="Yoshida T."/>
            <person name="Shimamura S."/>
            <person name="Takaki Y."/>
            <person name="Nagai Y."/>
            <person name="Toyoda A."/>
            <person name="Suzuki Y."/>
            <person name="Arimoto A."/>
            <person name="Ishii H."/>
            <person name="Satoh N."/>
            <person name="Nishiyama T."/>
            <person name="Hasebe M."/>
            <person name="Maruyama T."/>
            <person name="Minagawa J."/>
            <person name="Obokata J."/>
            <person name="Shigenobu S."/>
        </authorList>
    </citation>
    <scope>NUCLEOTIDE SEQUENCE [LARGE SCALE GENOMIC DNA]</scope>
</reference>
<accession>A0AAV4H201</accession>
<keyword evidence="2" id="KW-1185">Reference proteome</keyword>
<sequence length="107" mass="12272">MIVVEVVVVVVAEMVVGAKWVLKVQLPSILEHRVYHLEEEMKHPRMGKGWMLITSTAEKTTQQSIRGVVILTRLRYTIECETHKNQNHGSYLYRKSKNNNGGLLQSN</sequence>
<protein>
    <recommendedName>
        <fullName evidence="3">Secreted protein</fullName>
    </recommendedName>
</protein>
<organism evidence="1 2">
    <name type="scientific">Elysia marginata</name>
    <dbReference type="NCBI Taxonomy" id="1093978"/>
    <lineage>
        <taxon>Eukaryota</taxon>
        <taxon>Metazoa</taxon>
        <taxon>Spiralia</taxon>
        <taxon>Lophotrochozoa</taxon>
        <taxon>Mollusca</taxon>
        <taxon>Gastropoda</taxon>
        <taxon>Heterobranchia</taxon>
        <taxon>Euthyneura</taxon>
        <taxon>Panpulmonata</taxon>
        <taxon>Sacoglossa</taxon>
        <taxon>Placobranchoidea</taxon>
        <taxon>Plakobranchidae</taxon>
        <taxon>Elysia</taxon>
    </lineage>
</organism>
<proteinExistence type="predicted"/>
<evidence type="ECO:0000313" key="2">
    <source>
        <dbReference type="Proteomes" id="UP000762676"/>
    </source>
</evidence>
<dbReference type="AlphaFoldDB" id="A0AAV4H201"/>
<gene>
    <name evidence="1" type="ORF">ElyMa_000862900</name>
</gene>